<gene>
    <name evidence="1" type="ORF">MARPO_0056s0056</name>
</gene>
<accession>A0A2R6WUQ0</accession>
<proteinExistence type="predicted"/>
<dbReference type="Gramene" id="Mp6g15440.1">
    <property type="protein sequence ID" value="Mp6g15440.1.cds1"/>
    <property type="gene ID" value="Mp6g15440"/>
</dbReference>
<reference evidence="1" key="2">
    <citation type="submission" date="2017-12" db="EMBL/GenBank/DDBJ databases">
        <title>WGS assembly of Marchantia polymorpha.</title>
        <authorList>
            <person name="Bowman J.L."/>
            <person name="Kohchi T."/>
            <person name="Yamato K.T."/>
            <person name="Jenkins J."/>
            <person name="Shu S."/>
            <person name="Ishizaki K."/>
            <person name="Yamaoka S."/>
            <person name="Nishihama R."/>
            <person name="Nakamura Y."/>
            <person name="Berger F."/>
            <person name="Adam C."/>
            <person name="Aki S.S."/>
            <person name="Althoff F."/>
            <person name="Araki T."/>
            <person name="Arteaga-Vazquez M.A."/>
            <person name="Balasubrmanian S."/>
            <person name="Bauer D."/>
            <person name="Boehm C.R."/>
            <person name="Briginshaw L."/>
            <person name="Caballero-Perez J."/>
            <person name="Catarino B."/>
            <person name="Chen F."/>
            <person name="Chiyoda S."/>
            <person name="Chovatia M."/>
            <person name="Davies K.M."/>
            <person name="Delmans M."/>
            <person name="Demura T."/>
            <person name="Dierschke T."/>
            <person name="Dolan L."/>
            <person name="Dorantes-Acosta A.E."/>
            <person name="Eklund D.M."/>
            <person name="Florent S.N."/>
            <person name="Flores-Sandoval E."/>
            <person name="Fujiyama A."/>
            <person name="Fukuzawa H."/>
            <person name="Galik B."/>
            <person name="Grimanelli D."/>
            <person name="Grimwood J."/>
            <person name="Grossniklaus U."/>
            <person name="Hamada T."/>
            <person name="Haseloff J."/>
            <person name="Hetherington A.J."/>
            <person name="Higo A."/>
            <person name="Hirakawa Y."/>
            <person name="Hundley H.N."/>
            <person name="Ikeda Y."/>
            <person name="Inoue K."/>
            <person name="Inoue S."/>
            <person name="Ishida S."/>
            <person name="Jia Q."/>
            <person name="Kakita M."/>
            <person name="Kanazawa T."/>
            <person name="Kawai Y."/>
            <person name="Kawashima T."/>
            <person name="Kennedy M."/>
            <person name="Kinose K."/>
            <person name="Kinoshita T."/>
            <person name="Kohara Y."/>
            <person name="Koide E."/>
            <person name="Komatsu K."/>
            <person name="Kopischke S."/>
            <person name="Kubo M."/>
            <person name="Kyozuka J."/>
            <person name="Lagercrantz U."/>
            <person name="Lin S.S."/>
            <person name="Lindquist E."/>
            <person name="Lipzen A.M."/>
            <person name="Lu C."/>
            <person name="Luna E.D."/>
            <person name="Martienssen R.A."/>
            <person name="Minamino N."/>
            <person name="Mizutani M."/>
            <person name="Mizutani M."/>
            <person name="Mochizuki N."/>
            <person name="Monte I."/>
            <person name="Mosher R."/>
            <person name="Nagasaki H."/>
            <person name="Nakagami H."/>
            <person name="Naramoto S."/>
            <person name="Nishitani K."/>
            <person name="Ohtani M."/>
            <person name="Okamoto T."/>
            <person name="Okumura M."/>
            <person name="Phillips J."/>
            <person name="Pollak B."/>
            <person name="Reinders A."/>
            <person name="Roevekamp M."/>
            <person name="Sano R."/>
            <person name="Sawa S."/>
            <person name="Schmid M.W."/>
            <person name="Shirakawa M."/>
            <person name="Solano R."/>
            <person name="Spunde A."/>
            <person name="Suetsugu N."/>
            <person name="Sugano S."/>
            <person name="Sugiyama A."/>
            <person name="Sun R."/>
            <person name="Suzuki Y."/>
            <person name="Takenaka M."/>
            <person name="Takezawa D."/>
            <person name="Tomogane H."/>
            <person name="Tsuzuki M."/>
            <person name="Ueda T."/>
            <person name="Umeda M."/>
            <person name="Ward J.M."/>
            <person name="Watanabe Y."/>
            <person name="Yazaki K."/>
            <person name="Yokoyama R."/>
            <person name="Yoshitake Y."/>
            <person name="Yotsui I."/>
            <person name="Zachgo S."/>
            <person name="Schmutz J."/>
        </authorList>
    </citation>
    <scope>NUCLEOTIDE SEQUENCE [LARGE SCALE GENOMIC DNA]</scope>
    <source>
        <strain evidence="1">Tak-1</strain>
    </source>
</reference>
<dbReference type="EMBL" id="KZ772728">
    <property type="protein sequence ID" value="PTQ37587.1"/>
    <property type="molecule type" value="Genomic_DNA"/>
</dbReference>
<dbReference type="AlphaFoldDB" id="A0A2R6WUQ0"/>
<reference evidence="2" key="1">
    <citation type="journal article" date="2017" name="Cell">
        <title>Insights into land plant evolution garnered from the Marchantia polymorpha genome.</title>
        <authorList>
            <person name="Bowman J.L."/>
            <person name="Kohchi T."/>
            <person name="Yamato K.T."/>
            <person name="Jenkins J."/>
            <person name="Shu S."/>
            <person name="Ishizaki K."/>
            <person name="Yamaoka S."/>
            <person name="Nishihama R."/>
            <person name="Nakamura Y."/>
            <person name="Berger F."/>
            <person name="Adam C."/>
            <person name="Aki S.S."/>
            <person name="Althoff F."/>
            <person name="Araki T."/>
            <person name="Arteaga-Vazquez M.A."/>
            <person name="Balasubrmanian S."/>
            <person name="Barry K."/>
            <person name="Bauer D."/>
            <person name="Boehm C.R."/>
            <person name="Briginshaw L."/>
            <person name="Caballero-Perez J."/>
            <person name="Catarino B."/>
            <person name="Chen F."/>
            <person name="Chiyoda S."/>
            <person name="Chovatia M."/>
            <person name="Davies K.M."/>
            <person name="Delmans M."/>
            <person name="Demura T."/>
            <person name="Dierschke T."/>
            <person name="Dolan L."/>
            <person name="Dorantes-Acosta A.E."/>
            <person name="Eklund D.M."/>
            <person name="Florent S.N."/>
            <person name="Flores-Sandoval E."/>
            <person name="Fujiyama A."/>
            <person name="Fukuzawa H."/>
            <person name="Galik B."/>
            <person name="Grimanelli D."/>
            <person name="Grimwood J."/>
            <person name="Grossniklaus U."/>
            <person name="Hamada T."/>
            <person name="Haseloff J."/>
            <person name="Hetherington A.J."/>
            <person name="Higo A."/>
            <person name="Hirakawa Y."/>
            <person name="Hundley H.N."/>
            <person name="Ikeda Y."/>
            <person name="Inoue K."/>
            <person name="Inoue S.I."/>
            <person name="Ishida S."/>
            <person name="Jia Q."/>
            <person name="Kakita M."/>
            <person name="Kanazawa T."/>
            <person name="Kawai Y."/>
            <person name="Kawashima T."/>
            <person name="Kennedy M."/>
            <person name="Kinose K."/>
            <person name="Kinoshita T."/>
            <person name="Kohara Y."/>
            <person name="Koide E."/>
            <person name="Komatsu K."/>
            <person name="Kopischke S."/>
            <person name="Kubo M."/>
            <person name="Kyozuka J."/>
            <person name="Lagercrantz U."/>
            <person name="Lin S.S."/>
            <person name="Lindquist E."/>
            <person name="Lipzen A.M."/>
            <person name="Lu C.W."/>
            <person name="De Luna E."/>
            <person name="Martienssen R.A."/>
            <person name="Minamino N."/>
            <person name="Mizutani M."/>
            <person name="Mizutani M."/>
            <person name="Mochizuki N."/>
            <person name="Monte I."/>
            <person name="Mosher R."/>
            <person name="Nagasaki H."/>
            <person name="Nakagami H."/>
            <person name="Naramoto S."/>
            <person name="Nishitani K."/>
            <person name="Ohtani M."/>
            <person name="Okamoto T."/>
            <person name="Okumura M."/>
            <person name="Phillips J."/>
            <person name="Pollak B."/>
            <person name="Reinders A."/>
            <person name="Rovekamp M."/>
            <person name="Sano R."/>
            <person name="Sawa S."/>
            <person name="Schmid M.W."/>
            <person name="Shirakawa M."/>
            <person name="Solano R."/>
            <person name="Spunde A."/>
            <person name="Suetsugu N."/>
            <person name="Sugano S."/>
            <person name="Sugiyama A."/>
            <person name="Sun R."/>
            <person name="Suzuki Y."/>
            <person name="Takenaka M."/>
            <person name="Takezawa D."/>
            <person name="Tomogane H."/>
            <person name="Tsuzuki M."/>
            <person name="Ueda T."/>
            <person name="Umeda M."/>
            <person name="Ward J.M."/>
            <person name="Watanabe Y."/>
            <person name="Yazaki K."/>
            <person name="Yokoyama R."/>
            <person name="Yoshitake Y."/>
            <person name="Yotsui I."/>
            <person name="Zachgo S."/>
            <person name="Schmutz J."/>
        </authorList>
    </citation>
    <scope>NUCLEOTIDE SEQUENCE [LARGE SCALE GENOMIC DNA]</scope>
    <source>
        <strain evidence="2">Tak-1</strain>
    </source>
</reference>
<name>A0A2R6WUQ0_MARPO</name>
<evidence type="ECO:0000313" key="1">
    <source>
        <dbReference type="EMBL" id="PTQ37587.1"/>
    </source>
</evidence>
<keyword evidence="2" id="KW-1185">Reference proteome</keyword>
<dbReference type="EMBL" id="KZ772728">
    <property type="protein sequence ID" value="PTQ37586.1"/>
    <property type="molecule type" value="Genomic_DNA"/>
</dbReference>
<protein>
    <submittedName>
        <fullName evidence="1">Uncharacterized protein</fullName>
    </submittedName>
</protein>
<dbReference type="Gramene" id="Mp6g15440.2">
    <property type="protein sequence ID" value="Mp6g15440.2.cds1"/>
    <property type="gene ID" value="Mp6g15440"/>
</dbReference>
<dbReference type="Proteomes" id="UP000244005">
    <property type="component" value="Unassembled WGS sequence"/>
</dbReference>
<sequence length="110" mass="13084">MRNKKLFPFASWDAEIKAKHQRTPRIIRMCNFSRSHLALFWKRLGDQLKAPWKLYNLETDPIVKSRSLEGRSHEVLCNYDKTSFQRRTSISLTLGMRTFEDWEQAVPKSL</sequence>
<organism evidence="1 2">
    <name type="scientific">Marchantia polymorpha</name>
    <name type="common">Common liverwort</name>
    <name type="synonym">Marchantia aquatica</name>
    <dbReference type="NCBI Taxonomy" id="3197"/>
    <lineage>
        <taxon>Eukaryota</taxon>
        <taxon>Viridiplantae</taxon>
        <taxon>Streptophyta</taxon>
        <taxon>Embryophyta</taxon>
        <taxon>Marchantiophyta</taxon>
        <taxon>Marchantiopsida</taxon>
        <taxon>Marchantiidae</taxon>
        <taxon>Marchantiales</taxon>
        <taxon>Marchantiaceae</taxon>
        <taxon>Marchantia</taxon>
    </lineage>
</organism>
<evidence type="ECO:0000313" key="2">
    <source>
        <dbReference type="Proteomes" id="UP000244005"/>
    </source>
</evidence>